<name>T1IRQ0_STRMM</name>
<dbReference type="Gene3D" id="3.90.550.10">
    <property type="entry name" value="Spore Coat Polysaccharide Biosynthesis Protein SpsA, Chain A"/>
    <property type="match status" value="1"/>
</dbReference>
<dbReference type="HOGENOM" id="CLU_031597_0_0_1"/>
<dbReference type="SUPFAM" id="SSF53448">
    <property type="entry name" value="Nucleotide-diphospho-sugar transferases"/>
    <property type="match status" value="1"/>
</dbReference>
<dbReference type="OMA" id="GWPEDYD"/>
<evidence type="ECO:0000313" key="3">
    <source>
        <dbReference type="Proteomes" id="UP000014500"/>
    </source>
</evidence>
<dbReference type="Proteomes" id="UP000014500">
    <property type="component" value="Unassembled WGS sequence"/>
</dbReference>
<reference evidence="2" key="2">
    <citation type="submission" date="2015-02" db="UniProtKB">
        <authorList>
            <consortium name="EnsemblMetazoa"/>
        </authorList>
    </citation>
    <scope>IDENTIFICATION</scope>
</reference>
<dbReference type="Pfam" id="PF00535">
    <property type="entry name" value="Glycos_transf_2"/>
    <property type="match status" value="1"/>
</dbReference>
<dbReference type="AlphaFoldDB" id="T1IRQ0"/>
<dbReference type="InterPro" id="IPR001173">
    <property type="entry name" value="Glyco_trans_2-like"/>
</dbReference>
<dbReference type="GO" id="GO:0016758">
    <property type="term" value="F:hexosyltransferase activity"/>
    <property type="evidence" value="ECO:0007669"/>
    <property type="project" value="UniProtKB-ARBA"/>
</dbReference>
<keyword evidence="3" id="KW-1185">Reference proteome</keyword>
<organism evidence="2 3">
    <name type="scientific">Strigamia maritima</name>
    <name type="common">European centipede</name>
    <name type="synonym">Geophilus maritimus</name>
    <dbReference type="NCBI Taxonomy" id="126957"/>
    <lineage>
        <taxon>Eukaryota</taxon>
        <taxon>Metazoa</taxon>
        <taxon>Ecdysozoa</taxon>
        <taxon>Arthropoda</taxon>
        <taxon>Myriapoda</taxon>
        <taxon>Chilopoda</taxon>
        <taxon>Pleurostigmophora</taxon>
        <taxon>Geophilomorpha</taxon>
        <taxon>Linotaeniidae</taxon>
        <taxon>Strigamia</taxon>
    </lineage>
</organism>
<evidence type="ECO:0000259" key="1">
    <source>
        <dbReference type="Pfam" id="PF00535"/>
    </source>
</evidence>
<proteinExistence type="predicted"/>
<dbReference type="PhylomeDB" id="T1IRQ0"/>
<evidence type="ECO:0000313" key="2">
    <source>
        <dbReference type="EnsemblMetazoa" id="SMAR003749-PA"/>
    </source>
</evidence>
<reference evidence="3" key="1">
    <citation type="submission" date="2011-05" db="EMBL/GenBank/DDBJ databases">
        <authorList>
            <person name="Richards S.R."/>
            <person name="Qu J."/>
            <person name="Jiang H."/>
            <person name="Jhangiani S.N."/>
            <person name="Agravi P."/>
            <person name="Goodspeed R."/>
            <person name="Gross S."/>
            <person name="Mandapat C."/>
            <person name="Jackson L."/>
            <person name="Mathew T."/>
            <person name="Pu L."/>
            <person name="Thornton R."/>
            <person name="Saada N."/>
            <person name="Wilczek-Boney K.B."/>
            <person name="Lee S."/>
            <person name="Kovar C."/>
            <person name="Wu Y."/>
            <person name="Scherer S.E."/>
            <person name="Worley K.C."/>
            <person name="Muzny D.M."/>
            <person name="Gibbs R."/>
        </authorList>
    </citation>
    <scope>NUCLEOTIDE SEQUENCE</scope>
    <source>
        <strain evidence="3">Brora</strain>
    </source>
</reference>
<protein>
    <recommendedName>
        <fullName evidence="1">Glycosyltransferase 2-like domain-containing protein</fullName>
    </recommendedName>
</protein>
<dbReference type="eggNOG" id="KOG2977">
    <property type="taxonomic scope" value="Eukaryota"/>
</dbReference>
<dbReference type="EMBL" id="JH431375">
    <property type="status" value="NOT_ANNOTATED_CDS"/>
    <property type="molecule type" value="Genomic_DNA"/>
</dbReference>
<sequence length="344" mass="39820">MDISIILPVYNAEKWLDECLTSVYHQEFDGNYEISIFNDASTDNSMHILKNWKNKFESIGIDVILTNSQLKSAKGVGYARNRAIEKSKGEFLCFLDADDTVRIDRLQKQFVAGQSDRNAIIGSRFSRDPEGSTARYSRWANNIKDAELYTQIYTSHGPTVLMPTWFCHRDVYKNVGGFNEDGKGVPEDLIFFYQHLEQRGRLHKVDEDLLMYRYHSDATSFSVLEESIWRLRLTKLESDVLKYWDSFTIWSAGKQGRRFYRSLTSENRKKVRAFCDVDGKKIFKAKYTFEESLETPKPTVPIIHYTTAIPPLIICVKLDLTNGSFEANLRSLNLKEGVDYFHFG</sequence>
<dbReference type="PANTHER" id="PTHR22916">
    <property type="entry name" value="GLYCOSYLTRANSFERASE"/>
    <property type="match status" value="1"/>
</dbReference>
<dbReference type="STRING" id="126957.T1IRQ0"/>
<feature type="domain" description="Glycosyltransferase 2-like" evidence="1">
    <location>
        <begin position="4"/>
        <end position="173"/>
    </location>
</feature>
<dbReference type="PANTHER" id="PTHR22916:SF3">
    <property type="entry name" value="UDP-GLCNAC:BETAGAL BETA-1,3-N-ACETYLGLUCOSAMINYLTRANSFERASE-LIKE PROTEIN 1"/>
    <property type="match status" value="1"/>
</dbReference>
<dbReference type="EnsemblMetazoa" id="SMAR003749-RA">
    <property type="protein sequence ID" value="SMAR003749-PA"/>
    <property type="gene ID" value="SMAR003749"/>
</dbReference>
<accession>T1IRQ0</accession>
<dbReference type="InterPro" id="IPR029044">
    <property type="entry name" value="Nucleotide-diphossugar_trans"/>
</dbReference>